<sequence>ISPNTKAGLSICNLYKHAKEKTRTCVAVKMGEFGHTSRTRVLVPVEDAEFEFEEEQYSFDSVFANGRKGKHGSGKITRPNKKMNLKPSQHAKQAQLVPLTTETWPGMLAQTTTNRRHSTDHLYTFARP</sequence>
<proteinExistence type="predicted"/>
<protein>
    <submittedName>
        <fullName evidence="2">Uncharacterized protein</fullName>
    </submittedName>
</protein>
<feature type="non-terminal residue" evidence="2">
    <location>
        <position position="1"/>
    </location>
</feature>
<dbReference type="EMBL" id="JAACNO010000569">
    <property type="protein sequence ID" value="KAF4146705.1"/>
    <property type="molecule type" value="Genomic_DNA"/>
</dbReference>
<accession>A0A8S9V096</accession>
<organism evidence="2 3">
    <name type="scientific">Phytophthora infestans</name>
    <name type="common">Potato late blight agent</name>
    <name type="synonym">Botrytis infestans</name>
    <dbReference type="NCBI Taxonomy" id="4787"/>
    <lineage>
        <taxon>Eukaryota</taxon>
        <taxon>Sar</taxon>
        <taxon>Stramenopiles</taxon>
        <taxon>Oomycota</taxon>
        <taxon>Peronosporomycetes</taxon>
        <taxon>Peronosporales</taxon>
        <taxon>Peronosporaceae</taxon>
        <taxon>Phytophthora</taxon>
    </lineage>
</organism>
<name>A0A8S9V096_PHYIN</name>
<reference evidence="2" key="1">
    <citation type="submission" date="2020-03" db="EMBL/GenBank/DDBJ databases">
        <title>Hybrid Assembly of Korean Phytophthora infestans isolates.</title>
        <authorList>
            <person name="Prokchorchik M."/>
            <person name="Lee Y."/>
            <person name="Seo J."/>
            <person name="Cho J.-H."/>
            <person name="Park Y.-E."/>
            <person name="Jang D.-C."/>
            <person name="Im J.-S."/>
            <person name="Choi J.-G."/>
            <person name="Park H.-J."/>
            <person name="Lee G.-B."/>
            <person name="Lee Y.-G."/>
            <person name="Hong S.-Y."/>
            <person name="Cho K."/>
            <person name="Sohn K.H."/>
        </authorList>
    </citation>
    <scope>NUCLEOTIDE SEQUENCE</scope>
    <source>
        <strain evidence="2">KR_2_A2</strain>
    </source>
</reference>
<comment type="caution">
    <text evidence="2">The sequence shown here is derived from an EMBL/GenBank/DDBJ whole genome shotgun (WGS) entry which is preliminary data.</text>
</comment>
<dbReference type="Proteomes" id="UP000704712">
    <property type="component" value="Unassembled WGS sequence"/>
</dbReference>
<evidence type="ECO:0000313" key="3">
    <source>
        <dbReference type="Proteomes" id="UP000704712"/>
    </source>
</evidence>
<feature type="region of interest" description="Disordered" evidence="1">
    <location>
        <begin position="68"/>
        <end position="93"/>
    </location>
</feature>
<dbReference type="AlphaFoldDB" id="A0A8S9V096"/>
<feature type="compositionally biased region" description="Basic residues" evidence="1">
    <location>
        <begin position="68"/>
        <end position="84"/>
    </location>
</feature>
<evidence type="ECO:0000313" key="2">
    <source>
        <dbReference type="EMBL" id="KAF4146705.1"/>
    </source>
</evidence>
<gene>
    <name evidence="2" type="ORF">GN958_ATG04118</name>
</gene>
<evidence type="ECO:0000256" key="1">
    <source>
        <dbReference type="SAM" id="MobiDB-lite"/>
    </source>
</evidence>